<feature type="domain" description="DUF6598" evidence="2">
    <location>
        <begin position="80"/>
        <end position="333"/>
    </location>
</feature>
<dbReference type="Proteomes" id="UP000032180">
    <property type="component" value="Chromosome 11"/>
</dbReference>
<evidence type="ECO:0000313" key="3">
    <source>
        <dbReference type="EnsemblPlants" id="LPERR11G00280.1"/>
    </source>
</evidence>
<protein>
    <recommendedName>
        <fullName evidence="2">DUF6598 domain-containing protein</fullName>
    </recommendedName>
</protein>
<sequence>MAATNPEGRKKKKTIIKPLDLEEEQESSSEKDDDEIEEFRRVWMSRHARNFGSFQHTTTIPAMRYTFGHIPQVAGTDNGLQVFSIKLILLNTDEWPLHVYGLVAARDCLDPRRNLLFHRTRDNPQILTQHHPFLQLTGPSRAIVLIDPVDFEVQLKAKSLDQDPDQDDQILNFGVVASGHFPSSNKTCFGKRSNVEFRLSLLQDSVEATIVSVQLVDHSSWPNHLPAGALVCRTPNINNHQDDFVLLDSRQHGSSGTMPIDDDGVIQLSRRVVMVQLAGQLIVDVLAFSSLQQQQRIGQVVTAKGQIVFEPKTSSVSVKTCDLGGLCKLRICVAWSLVDTLPPAEYF</sequence>
<dbReference type="InterPro" id="IPR046533">
    <property type="entry name" value="DUF6598"/>
</dbReference>
<reference evidence="4" key="2">
    <citation type="submission" date="2013-12" db="EMBL/GenBank/DDBJ databases">
        <authorList>
            <person name="Yu Y."/>
            <person name="Lee S."/>
            <person name="de Baynast K."/>
            <person name="Wissotski M."/>
            <person name="Liu L."/>
            <person name="Talag J."/>
            <person name="Goicoechea J."/>
            <person name="Angelova A."/>
            <person name="Jetty R."/>
            <person name="Kudrna D."/>
            <person name="Golser W."/>
            <person name="Rivera L."/>
            <person name="Zhang J."/>
            <person name="Wing R."/>
        </authorList>
    </citation>
    <scope>NUCLEOTIDE SEQUENCE</scope>
</reference>
<feature type="region of interest" description="Disordered" evidence="1">
    <location>
        <begin position="1"/>
        <end position="35"/>
    </location>
</feature>
<dbReference type="Pfam" id="PF20241">
    <property type="entry name" value="DUF6598"/>
    <property type="match status" value="1"/>
</dbReference>
<dbReference type="Gramene" id="LPERR11G00280.1">
    <property type="protein sequence ID" value="LPERR11G00280.1"/>
    <property type="gene ID" value="LPERR11G00280"/>
</dbReference>
<evidence type="ECO:0000256" key="1">
    <source>
        <dbReference type="SAM" id="MobiDB-lite"/>
    </source>
</evidence>
<evidence type="ECO:0000259" key="2">
    <source>
        <dbReference type="Pfam" id="PF20241"/>
    </source>
</evidence>
<dbReference type="PANTHER" id="PTHR33065">
    <property type="entry name" value="OS07G0486400 PROTEIN"/>
    <property type="match status" value="1"/>
</dbReference>
<reference evidence="3" key="3">
    <citation type="submission" date="2015-04" db="UniProtKB">
        <authorList>
            <consortium name="EnsemblPlants"/>
        </authorList>
    </citation>
    <scope>IDENTIFICATION</scope>
</reference>
<proteinExistence type="predicted"/>
<organism evidence="3 4">
    <name type="scientific">Leersia perrieri</name>
    <dbReference type="NCBI Taxonomy" id="77586"/>
    <lineage>
        <taxon>Eukaryota</taxon>
        <taxon>Viridiplantae</taxon>
        <taxon>Streptophyta</taxon>
        <taxon>Embryophyta</taxon>
        <taxon>Tracheophyta</taxon>
        <taxon>Spermatophyta</taxon>
        <taxon>Magnoliopsida</taxon>
        <taxon>Liliopsida</taxon>
        <taxon>Poales</taxon>
        <taxon>Poaceae</taxon>
        <taxon>BOP clade</taxon>
        <taxon>Oryzoideae</taxon>
        <taxon>Oryzeae</taxon>
        <taxon>Oryzinae</taxon>
        <taxon>Leersia</taxon>
    </lineage>
</organism>
<dbReference type="AlphaFoldDB" id="A0A0D9XN57"/>
<dbReference type="PANTHER" id="PTHR33065:SF88">
    <property type="entry name" value="OS11G0104220 PROTEIN"/>
    <property type="match status" value="1"/>
</dbReference>
<reference evidence="3 4" key="1">
    <citation type="submission" date="2012-08" db="EMBL/GenBank/DDBJ databases">
        <title>Oryza genome evolution.</title>
        <authorList>
            <person name="Wing R.A."/>
        </authorList>
    </citation>
    <scope>NUCLEOTIDE SEQUENCE</scope>
</reference>
<dbReference type="HOGENOM" id="CLU_030845_0_1_1"/>
<evidence type="ECO:0000313" key="4">
    <source>
        <dbReference type="Proteomes" id="UP000032180"/>
    </source>
</evidence>
<dbReference type="EnsemblPlants" id="LPERR11G00280.1">
    <property type="protein sequence ID" value="LPERR11G00280.1"/>
    <property type="gene ID" value="LPERR11G00280"/>
</dbReference>
<dbReference type="STRING" id="77586.A0A0D9XN57"/>
<keyword evidence="4" id="KW-1185">Reference proteome</keyword>
<name>A0A0D9XN57_9ORYZ</name>
<accession>A0A0D9XN57</accession>
<feature type="compositionally biased region" description="Acidic residues" evidence="1">
    <location>
        <begin position="21"/>
        <end position="35"/>
    </location>
</feature>